<organism evidence="1 2">
    <name type="scientific">Dactylosporangium siamense</name>
    <dbReference type="NCBI Taxonomy" id="685454"/>
    <lineage>
        <taxon>Bacteria</taxon>
        <taxon>Bacillati</taxon>
        <taxon>Actinomycetota</taxon>
        <taxon>Actinomycetes</taxon>
        <taxon>Micromonosporales</taxon>
        <taxon>Micromonosporaceae</taxon>
        <taxon>Dactylosporangium</taxon>
    </lineage>
</organism>
<keyword evidence="2" id="KW-1185">Reference proteome</keyword>
<proteinExistence type="predicted"/>
<protein>
    <submittedName>
        <fullName evidence="1">Uncharacterized protein</fullName>
    </submittedName>
</protein>
<name>A0A919PXG6_9ACTN</name>
<dbReference type="Proteomes" id="UP000660611">
    <property type="component" value="Unassembled WGS sequence"/>
</dbReference>
<sequence length="135" mass="14445">MADDWTPPERGRCTCAVHLEQVLDVVVQAARPDLAPMTVAELLGSGDLKADPLSATARRSGAAGYHWSLWVGDTARGYYDDRASLQLDQGILAAPGVVTVEWIEREEFIVGAPTLCADGMTAVVAGVLADPRVRR</sequence>
<reference evidence="1" key="1">
    <citation type="submission" date="2021-01" db="EMBL/GenBank/DDBJ databases">
        <title>Whole genome shotgun sequence of Dactylosporangium siamense NBRC 106093.</title>
        <authorList>
            <person name="Komaki H."/>
            <person name="Tamura T."/>
        </authorList>
    </citation>
    <scope>NUCLEOTIDE SEQUENCE</scope>
    <source>
        <strain evidence="1">NBRC 106093</strain>
    </source>
</reference>
<comment type="caution">
    <text evidence="1">The sequence shown here is derived from an EMBL/GenBank/DDBJ whole genome shotgun (WGS) entry which is preliminary data.</text>
</comment>
<accession>A0A919PXG6</accession>
<evidence type="ECO:0000313" key="1">
    <source>
        <dbReference type="EMBL" id="GIG52575.1"/>
    </source>
</evidence>
<dbReference type="EMBL" id="BONQ01000183">
    <property type="protein sequence ID" value="GIG52575.1"/>
    <property type="molecule type" value="Genomic_DNA"/>
</dbReference>
<dbReference type="AlphaFoldDB" id="A0A919PXG6"/>
<gene>
    <name evidence="1" type="ORF">Dsi01nite_106160</name>
</gene>
<evidence type="ECO:0000313" key="2">
    <source>
        <dbReference type="Proteomes" id="UP000660611"/>
    </source>
</evidence>
<dbReference type="RefSeq" id="WP_203854165.1">
    <property type="nucleotide sequence ID" value="NZ_BAAAVW010000025.1"/>
</dbReference>